<comment type="caution">
    <text evidence="1">The sequence shown here is derived from an EMBL/GenBank/DDBJ whole genome shotgun (WGS) entry which is preliminary data.</text>
</comment>
<dbReference type="EMBL" id="REGN01007297">
    <property type="protein sequence ID" value="RNA06747.1"/>
    <property type="molecule type" value="Genomic_DNA"/>
</dbReference>
<keyword evidence="2" id="KW-1185">Reference proteome</keyword>
<evidence type="ECO:0000313" key="1">
    <source>
        <dbReference type="EMBL" id="RNA06747.1"/>
    </source>
</evidence>
<reference evidence="1 2" key="1">
    <citation type="journal article" date="2018" name="Sci. Rep.">
        <title>Genomic signatures of local adaptation to the degree of environmental predictability in rotifers.</title>
        <authorList>
            <person name="Franch-Gras L."/>
            <person name="Hahn C."/>
            <person name="Garcia-Roger E.M."/>
            <person name="Carmona M.J."/>
            <person name="Serra M."/>
            <person name="Gomez A."/>
        </authorList>
    </citation>
    <scope>NUCLEOTIDE SEQUENCE [LARGE SCALE GENOMIC DNA]</scope>
    <source>
        <strain evidence="1">HYR1</strain>
    </source>
</reference>
<dbReference type="OrthoDB" id="10599425at2759"/>
<name>A0A3M7Q5P8_BRAPC</name>
<evidence type="ECO:0000313" key="2">
    <source>
        <dbReference type="Proteomes" id="UP000276133"/>
    </source>
</evidence>
<accession>A0A3M7Q5P8</accession>
<protein>
    <submittedName>
        <fullName evidence="1">Uncharacterized protein</fullName>
    </submittedName>
</protein>
<gene>
    <name evidence="1" type="ORF">BpHYR1_010771</name>
</gene>
<proteinExistence type="predicted"/>
<organism evidence="1 2">
    <name type="scientific">Brachionus plicatilis</name>
    <name type="common">Marine rotifer</name>
    <name type="synonym">Brachionus muelleri</name>
    <dbReference type="NCBI Taxonomy" id="10195"/>
    <lineage>
        <taxon>Eukaryota</taxon>
        <taxon>Metazoa</taxon>
        <taxon>Spiralia</taxon>
        <taxon>Gnathifera</taxon>
        <taxon>Rotifera</taxon>
        <taxon>Eurotatoria</taxon>
        <taxon>Monogononta</taxon>
        <taxon>Pseudotrocha</taxon>
        <taxon>Ploima</taxon>
        <taxon>Brachionidae</taxon>
        <taxon>Brachionus</taxon>
    </lineage>
</organism>
<dbReference type="AlphaFoldDB" id="A0A3M7Q5P8"/>
<sequence length="438" mass="50476">MLLANRNHAALILSFLPTSPSPNPNDKLQVRLSWNVSPSCNLLPMFLSNSATVPCDLNKENPDLKLEYKFLEGVNTLPYEELDFASGLLDVLGMIQNQSEIRLFELQPSRSSIKFIGSNCSEIGTNELGCFSELDMNVIFLIRMVEKNMINIYLRNDPFNYEIENKDQVVFTRYGSSDPFDGWYNDQYVDINFQNGTNFKLNFINYTANFWYPDMAGQTIEVHFVAEFSGDFSILGSLTSENFGLEINQTIFELVDIDKKGFAEYQTEMSPSSIRILSQSIMIEIPFKNKILNVTKLNATTLKIEWTKPMGKYDAIKLVCEAEDFVDSNTYSEDSTSGNCVHPLAFSGQLTKIVTFVKKSDEFYKTDKKVLIIDLNEKMEELFCFISFLGYFAGPLNLYWQIEWENEINSLYLKKIEKINFFQSNYLTCYWENEINFV</sequence>
<dbReference type="Proteomes" id="UP000276133">
    <property type="component" value="Unassembled WGS sequence"/>
</dbReference>